<dbReference type="OrthoDB" id="295473at2759"/>
<reference evidence="3 4" key="1">
    <citation type="journal article" date="2017" name="BMC Genomics">
        <title>Whole-genome assembly of Babesia ovata and comparative genomics between closely related pathogens.</title>
        <authorList>
            <person name="Yamagishi J."/>
            <person name="Asada M."/>
            <person name="Hakimi H."/>
            <person name="Tanaka T.Q."/>
            <person name="Sugimoto C."/>
            <person name="Kawazu S."/>
        </authorList>
    </citation>
    <scope>NUCLEOTIDE SEQUENCE [LARGE SCALE GENOMIC DNA]</scope>
    <source>
        <strain evidence="3 4">Miyake</strain>
    </source>
</reference>
<evidence type="ECO:0000313" key="3">
    <source>
        <dbReference type="EMBL" id="GBE62613.1"/>
    </source>
</evidence>
<evidence type="ECO:0000313" key="4">
    <source>
        <dbReference type="Proteomes" id="UP000236319"/>
    </source>
</evidence>
<keyword evidence="2" id="KW-0472">Membrane</keyword>
<accession>A0A2H6KI01</accession>
<organism evidence="3 4">
    <name type="scientific">Babesia ovata</name>
    <dbReference type="NCBI Taxonomy" id="189622"/>
    <lineage>
        <taxon>Eukaryota</taxon>
        <taxon>Sar</taxon>
        <taxon>Alveolata</taxon>
        <taxon>Apicomplexa</taxon>
        <taxon>Aconoidasida</taxon>
        <taxon>Piroplasmida</taxon>
        <taxon>Babesiidae</taxon>
        <taxon>Babesia</taxon>
    </lineage>
</organism>
<dbReference type="EMBL" id="BDSA01000005">
    <property type="protein sequence ID" value="GBE62613.1"/>
    <property type="molecule type" value="Genomic_DNA"/>
</dbReference>
<feature type="region of interest" description="Disordered" evidence="1">
    <location>
        <begin position="1093"/>
        <end position="1117"/>
    </location>
</feature>
<keyword evidence="4" id="KW-1185">Reference proteome</keyword>
<feature type="transmembrane region" description="Helical" evidence="2">
    <location>
        <begin position="1608"/>
        <end position="1636"/>
    </location>
</feature>
<name>A0A2H6KI01_9APIC</name>
<dbReference type="SUPFAM" id="SSF69047">
    <property type="entry name" value="Hypothetical protein YjbJ"/>
    <property type="match status" value="1"/>
</dbReference>
<dbReference type="InterPro" id="IPR036629">
    <property type="entry name" value="YjbJ_sf"/>
</dbReference>
<dbReference type="VEuPathDB" id="PiroplasmaDB:BOVATA_041060"/>
<dbReference type="RefSeq" id="XP_028868856.1">
    <property type="nucleotide sequence ID" value="XM_029013023.1"/>
</dbReference>
<sequence length="1678" mass="188173">MRSLKTLKELCGNAGKVTQPPKNDNNCKDILNNLCTGLENFLGYDNGNYTGEGIVYSDLDRLCDGVMAFLHGVLESVKDDESVTKYDKNNVPNIDNVITTLHNNVGKGREAFPDAVDKVDEKTTDVFMEFSKFGHTSIVEKINSILGNQDRKLQDQLTSWRSTLTELAAQLDSLITHNVNVLDPVLRDKLMHKIEPVKSAVQVLRESAGKGEVAEQVKAVDYSLHVQFSKMYNALYDLNNAKTLHFKGIAEALETAQNFMNNEFDGKSIDGITWCFGQLKKEVIDAYNKLSNKKQEIASLVSFARAEFEILKAKVGQTSGKDDTINGNWNTLKSKVIEIVGDLTDKDKSVKPGNLEKIIEEVKQYALNFDKTRFANKVEQWMIDILNNNAVVKGLLVEYVTVNKGEGGVLNGKLKEGGKEFQTDIINQMAGVIKKHLESTLPEALKGFDKLDAQNKIDGNVQEVMKACNKFVKDLGNKIEDDESRDTDAFAKKIAGEMETSVLKKMDHTHQSYLDEAVRITFTALHSAAKLFSEELNNFVIASTIGEKVRQAISKVGNIGQEFKNDPSQADSRGKKIDEAFKIVEARIGDLGSLLTPQSHTGKIPEAVEKLKEILTKLEKIQNGTDDTKSIEKMKCEASELMKELKRQLNEKLESIRFATNYADTHIQDTIDALESVTKTAHETITTAVHSLFAEQHIADLSALHTLVERKLGEVRKIIDEDKVTGVKGLLKIMSGVSLYTKNINPEDKDNLLNKIKNAVPSTSTKPTTPLSADEYRQHFKNLAFNFQDYIDPLLQYTEGQVKDNSQDKNNPLLTQQSLQVKGIQNAVDDLLKHLSHHEERRIDKDTSVKRIYIFDDLSTTLLKQLSSSISALSPSNIHGFHNPLLLDALKAGMDKFTQQLGHAYVNKYSGMKFGPLTETKKDTTTNEQVLSTEGRNCAKVCLTILEIFSHDLNELKHQCETNWKNRKICLKNGNGSINDLGLCLKRFGYGVPSREDVQDDELRCSKYMNGNEIFAKLTIPTITERDEYNVISTLKHICDNLLIYYRVCHYSTLQSKTYPSSVYQMLLWLAGLPYNPVYDDLSLNGFGSLLDKPEEQDTDTGDESLSVDVDNGDTDESRITLKDENEESLDAYKEKITVPKLYEALAEACSHAHSVLTSILGHGHAGGIYAVDFNTNEDKFSYPSDMNSLICMLFEIVKRLHDQLYFLYRQCMHDSKLSGWSDCWYGHDIGGTAWKCNTLQCPNQTGDQTTTQNSNQKHNQTCDQKCEQSANCGLKSPLQSFLEDGLQGFLPHQLTKLGCGVECSLGSHRGQPCITPMGFPDLSVMASHRQTGKYLEEVLADFCGKPDKPLTQLCSYLTCISQRTPQTLGDLFAFYFNFLDKWNSNDGHKRHAFVNAVQSANFGDPKTTLEIGPMFKTTIHGSDNKHPNADLNSLFKCEHNDGDAALPCGPYLKPICRDIWNTFSSKNSGKYLSWIVYLTETFYDLLKKLYDDCCTTCDKPGSRCYDKCCSETCKVKYTDKDGNSITPSIKDTHTPDCSSIVKCPHTLRTLSMYGLYFGSSWRMSGERGEKTKRTCRDLCRALDRVLSKKKEDGAALAKLIYETIPNFLWAILTPFSYLLLALWSLSLLYLLHIAVVRLDVLRIRSHLRSPASHRIAAQSLLAAARVRALANVKYFSP</sequence>
<proteinExistence type="predicted"/>
<keyword evidence="2" id="KW-1133">Transmembrane helix</keyword>
<evidence type="ECO:0008006" key="5">
    <source>
        <dbReference type="Google" id="ProtNLM"/>
    </source>
</evidence>
<protein>
    <recommendedName>
        <fullName evidence="5">C3H1-type domain-containing protein</fullName>
    </recommendedName>
</protein>
<comment type="caution">
    <text evidence="3">The sequence shown here is derived from an EMBL/GenBank/DDBJ whole genome shotgun (WGS) entry which is preliminary data.</text>
</comment>
<evidence type="ECO:0000256" key="2">
    <source>
        <dbReference type="SAM" id="Phobius"/>
    </source>
</evidence>
<dbReference type="GeneID" id="39876383"/>
<dbReference type="Proteomes" id="UP000236319">
    <property type="component" value="Unassembled WGS sequence"/>
</dbReference>
<evidence type="ECO:0000256" key="1">
    <source>
        <dbReference type="SAM" id="MobiDB-lite"/>
    </source>
</evidence>
<gene>
    <name evidence="3" type="ORF">BOVATA_041060</name>
</gene>
<keyword evidence="2" id="KW-0812">Transmembrane</keyword>